<dbReference type="SUPFAM" id="SSF89372">
    <property type="entry name" value="Fucose-specific lectin"/>
    <property type="match status" value="1"/>
</dbReference>
<dbReference type="Gene3D" id="3.30.465.10">
    <property type="match status" value="1"/>
</dbReference>
<dbReference type="Proteomes" id="UP001217838">
    <property type="component" value="Unassembled WGS sequence"/>
</dbReference>
<evidence type="ECO:0000313" key="2">
    <source>
        <dbReference type="EMBL" id="MDC0666187.1"/>
    </source>
</evidence>
<proteinExistence type="predicted"/>
<dbReference type="InterPro" id="IPR010031">
    <property type="entry name" value="FAD_lactone_oxidase-like"/>
</dbReference>
<dbReference type="SUPFAM" id="SSF56176">
    <property type="entry name" value="FAD-binding/transporter-associated domain-like"/>
    <property type="match status" value="1"/>
</dbReference>
<organism evidence="2 3">
    <name type="scientific">Nannocystis radixulma</name>
    <dbReference type="NCBI Taxonomy" id="2995305"/>
    <lineage>
        <taxon>Bacteria</taxon>
        <taxon>Pseudomonadati</taxon>
        <taxon>Myxococcota</taxon>
        <taxon>Polyangia</taxon>
        <taxon>Nannocystales</taxon>
        <taxon>Nannocystaceae</taxon>
        <taxon>Nannocystis</taxon>
    </lineage>
</organism>
<accession>A0ABT5AZ20</accession>
<dbReference type="InterPro" id="IPR016169">
    <property type="entry name" value="FAD-bd_PCMH_sub2"/>
</dbReference>
<gene>
    <name evidence="2" type="ORF">POL58_00490</name>
</gene>
<evidence type="ECO:0000313" key="3">
    <source>
        <dbReference type="Proteomes" id="UP001217838"/>
    </source>
</evidence>
<reference evidence="2 3" key="1">
    <citation type="submission" date="2022-11" db="EMBL/GenBank/DDBJ databases">
        <title>Minimal conservation of predation-associated metabolite biosynthetic gene clusters underscores biosynthetic potential of Myxococcota including descriptions for ten novel species: Archangium lansinium sp. nov., Myxococcus landrumus sp. nov., Nannocystis bai.</title>
        <authorList>
            <person name="Ahearne A."/>
            <person name="Stevens C."/>
            <person name="Dowd S."/>
        </authorList>
    </citation>
    <scope>NUCLEOTIDE SEQUENCE [LARGE SCALE GENOMIC DNA]</scope>
    <source>
        <strain evidence="2 3">NCELM</strain>
    </source>
</reference>
<name>A0ABT5AZ20_9BACT</name>
<dbReference type="EMBL" id="JAQNDN010000001">
    <property type="protein sequence ID" value="MDC0666187.1"/>
    <property type="molecule type" value="Genomic_DNA"/>
</dbReference>
<dbReference type="InterPro" id="IPR036318">
    <property type="entry name" value="FAD-bd_PCMH-like_sf"/>
</dbReference>
<dbReference type="PANTHER" id="PTHR43762">
    <property type="entry name" value="L-GULONOLACTONE OXIDASE"/>
    <property type="match status" value="1"/>
</dbReference>
<dbReference type="InterPro" id="IPR016166">
    <property type="entry name" value="FAD-bd_PCMH"/>
</dbReference>
<dbReference type="RefSeq" id="WP_271993620.1">
    <property type="nucleotide sequence ID" value="NZ_JAQNDN010000001.1"/>
</dbReference>
<protein>
    <recommendedName>
        <fullName evidence="1">FAD-binding PCMH-type domain-containing protein</fullName>
    </recommendedName>
</protein>
<feature type="domain" description="FAD-binding PCMH-type" evidence="1">
    <location>
        <begin position="54"/>
        <end position="263"/>
    </location>
</feature>
<evidence type="ECO:0000259" key="1">
    <source>
        <dbReference type="PROSITE" id="PS51387"/>
    </source>
</evidence>
<keyword evidence="3" id="KW-1185">Reference proteome</keyword>
<comment type="caution">
    <text evidence="2">The sequence shown here is derived from an EMBL/GenBank/DDBJ whole genome shotgun (WGS) entry which is preliminary data.</text>
</comment>
<sequence length="942" mass="99854">MKMQNVYSTLKFEPSSTVMVTTVADPALTATGLTEGFAVLPVAGLPGLVTSAESQGKSVRVAGSLWSSTDVMATLDTSVTLVAEGETALARFLGCSQAGAPIISFAVGPSAILPGALTASVVASGARLVHIDAGMKIHRLLEFLASSFINLSPLLPIKGPWCLPNMGASSGQRVIGAVSTATHGGAFERSPLADSVRALRVIGPGGVDVWLEREGSRALTTVDTLPGLPTTTVLRSDELFLATLVSVGAMGVVTELVIEAQPEVGMSQQCKTRPWSKVRAALESGKIFDLSEDGVEDKHPEVVEGGDISVAPEGLEILINPYRLSDNYGPEGDDERNCRVIYRALRLGAPADDETLSQTLASAQQFVSLVLAAPAIGDLLANVGVTTISLFAMFELGALPVYREIIEVLHQVLRSDTDGFAPVHKVLDTFDGNGWIPPGMSFEIAIPTTDGRHLALLDEMLAEFDALVAEGKRFAGFFSVRITRPSAATLAMQQSWEAVLNQDTGPQICHIEVLTLNDISLDLDGVIDFGGDLESSSEHFVRAFVACAERHGARLHWGQTHFLDRQRVIADYPLTLHSWRRARTRLCSQAPTASWRTFSNAHSRRTGLESYHEAVAALVNSGSTEAFTLTGENEVTIHAGGAEPDVFNTTSIPVCTPVAAVNVRTLNPTGGGGGTTSPDVQRVVFSQAVDGRMAWVTAQQKGVLSLKSSMLSCTGPWSAVDDGAEVHLLAVDGGGMRWARAMHLFGIWTAIHVTPGVGLLAHTLSACVDSAGTTHVVGLSDQRVLLHGTHTQNAGGWTFQSLPVALQPVPGLGVPVVPLLTGPVAVTSTAPGVVHIFGVGRDGQLFHIWGSVVTVVPFAWEEVPVFVPGPPMLEIEARDLGGDDAYQVFPHEWRLTPRPVGPLAVVTRDGWIDVTGRTDRGSLFRLSRAPSGTWDAIASPIP</sequence>
<dbReference type="PANTHER" id="PTHR43762:SF1">
    <property type="entry name" value="D-ARABINONO-1,4-LACTONE OXIDASE"/>
    <property type="match status" value="1"/>
</dbReference>
<dbReference type="PROSITE" id="PS51387">
    <property type="entry name" value="FAD_PCMH"/>
    <property type="match status" value="1"/>
</dbReference>